<dbReference type="InterPro" id="IPR018306">
    <property type="entry name" value="Phage_T5_Orf172_DNA-bd"/>
</dbReference>
<organism evidence="2">
    <name type="scientific">marine metagenome</name>
    <dbReference type="NCBI Taxonomy" id="408172"/>
    <lineage>
        <taxon>unclassified sequences</taxon>
        <taxon>metagenomes</taxon>
        <taxon>ecological metagenomes</taxon>
    </lineage>
</organism>
<dbReference type="EMBL" id="UINC01105695">
    <property type="protein sequence ID" value="SVC69826.1"/>
    <property type="molecule type" value="Genomic_DNA"/>
</dbReference>
<gene>
    <name evidence="2" type="ORF">METZ01_LOCUS322680</name>
</gene>
<accession>A0A382P978</accession>
<name>A0A382P978_9ZZZZ</name>
<reference evidence="2" key="1">
    <citation type="submission" date="2018-05" db="EMBL/GenBank/DDBJ databases">
        <authorList>
            <person name="Lanie J.A."/>
            <person name="Ng W.-L."/>
            <person name="Kazmierczak K.M."/>
            <person name="Andrzejewski T.M."/>
            <person name="Davidsen T.M."/>
            <person name="Wayne K.J."/>
            <person name="Tettelin H."/>
            <person name="Glass J.I."/>
            <person name="Rusch D."/>
            <person name="Podicherti R."/>
            <person name="Tsui H.-C.T."/>
            <person name="Winkler M.E."/>
        </authorList>
    </citation>
    <scope>NUCLEOTIDE SEQUENCE</scope>
</reference>
<evidence type="ECO:0000313" key="2">
    <source>
        <dbReference type="EMBL" id="SVC69826.1"/>
    </source>
</evidence>
<evidence type="ECO:0000259" key="1">
    <source>
        <dbReference type="Pfam" id="PF10544"/>
    </source>
</evidence>
<sequence length="73" mass="8676">MSLVNNKLGLLYVLKNPQFELNQFKIGSSKNIESRFQNYRTFYKDPSTLEKIYRIDESQYDCYAVDQLLKNNS</sequence>
<feature type="domain" description="Bacteriophage T5 Orf172 DNA-binding" evidence="1">
    <location>
        <begin position="9"/>
        <end position="70"/>
    </location>
</feature>
<feature type="non-terminal residue" evidence="2">
    <location>
        <position position="73"/>
    </location>
</feature>
<dbReference type="Pfam" id="PF10544">
    <property type="entry name" value="T5orf172"/>
    <property type="match status" value="1"/>
</dbReference>
<protein>
    <recommendedName>
        <fullName evidence="1">Bacteriophage T5 Orf172 DNA-binding domain-containing protein</fullName>
    </recommendedName>
</protein>
<dbReference type="AlphaFoldDB" id="A0A382P978"/>
<proteinExistence type="predicted"/>